<evidence type="ECO:0000313" key="21">
    <source>
        <dbReference type="EMBL" id="GFT26933.1"/>
    </source>
</evidence>
<reference evidence="21" key="1">
    <citation type="submission" date="2020-08" db="EMBL/GenBank/DDBJ databases">
        <title>Multicomponent nature underlies the extraordinary mechanical properties of spider dragline silk.</title>
        <authorList>
            <person name="Kono N."/>
            <person name="Nakamura H."/>
            <person name="Mori M."/>
            <person name="Yoshida Y."/>
            <person name="Ohtoshi R."/>
            <person name="Malay A.D."/>
            <person name="Moran D.A.P."/>
            <person name="Tomita M."/>
            <person name="Numata K."/>
            <person name="Arakawa K."/>
        </authorList>
    </citation>
    <scope>NUCLEOTIDE SEQUENCE</scope>
</reference>
<feature type="compositionally biased region" description="Basic and acidic residues" evidence="20">
    <location>
        <begin position="13"/>
        <end position="28"/>
    </location>
</feature>
<keyword evidence="12" id="KW-0539">Nucleus</keyword>
<evidence type="ECO:0000256" key="10">
    <source>
        <dbReference type="ARBA" id="ARBA00022884"/>
    </source>
</evidence>
<proteinExistence type="inferred from homology"/>
<dbReference type="PRINTS" id="PR00320">
    <property type="entry name" value="GPROTEINBRPT"/>
</dbReference>
<evidence type="ECO:0000256" key="11">
    <source>
        <dbReference type="ARBA" id="ARBA00022990"/>
    </source>
</evidence>
<evidence type="ECO:0000256" key="1">
    <source>
        <dbReference type="ARBA" id="ARBA00004604"/>
    </source>
</evidence>
<accession>A0A8X6TK72</accession>
<dbReference type="OrthoDB" id="189968at2759"/>
<evidence type="ECO:0000256" key="19">
    <source>
        <dbReference type="PROSITE-ProRule" id="PRU00221"/>
    </source>
</evidence>
<evidence type="ECO:0000313" key="22">
    <source>
        <dbReference type="Proteomes" id="UP000887013"/>
    </source>
</evidence>
<dbReference type="CDD" id="cd00200">
    <property type="entry name" value="WD40"/>
    <property type="match status" value="1"/>
</dbReference>
<dbReference type="PANTHER" id="PTHR19865:SF0">
    <property type="entry name" value="U3 SMALL NUCLEOLAR RNA-INTERACTING PROTEIN 2"/>
    <property type="match status" value="1"/>
</dbReference>
<dbReference type="InterPro" id="IPR036322">
    <property type="entry name" value="WD40_repeat_dom_sf"/>
</dbReference>
<feature type="repeat" description="WD" evidence="19">
    <location>
        <begin position="312"/>
        <end position="352"/>
    </location>
</feature>
<dbReference type="GO" id="GO:0034511">
    <property type="term" value="F:U3 snoRNA binding"/>
    <property type="evidence" value="ECO:0007669"/>
    <property type="project" value="InterPro"/>
</dbReference>
<organism evidence="21 22">
    <name type="scientific">Nephila pilipes</name>
    <name type="common">Giant wood spider</name>
    <name type="synonym">Nephila maculata</name>
    <dbReference type="NCBI Taxonomy" id="299642"/>
    <lineage>
        <taxon>Eukaryota</taxon>
        <taxon>Metazoa</taxon>
        <taxon>Ecdysozoa</taxon>
        <taxon>Arthropoda</taxon>
        <taxon>Chelicerata</taxon>
        <taxon>Arachnida</taxon>
        <taxon>Araneae</taxon>
        <taxon>Araneomorphae</taxon>
        <taxon>Entelegynae</taxon>
        <taxon>Araneoidea</taxon>
        <taxon>Nephilidae</taxon>
        <taxon>Nephila</taxon>
    </lineage>
</organism>
<evidence type="ECO:0000256" key="18">
    <source>
        <dbReference type="ARBA" id="ARBA00077445"/>
    </source>
</evidence>
<comment type="subunit">
    <text evidence="15">Interacts specifically with the U3 small nucleolar RNA (U3 snoRNA). Binds a sub-fragment of the U3 snoRNA surrounding the B/C motif (3UBC). This association with the U3BC RNA is dependent on the binding of a protein called 15.5K to the box B/C motif. The association of the protein with the U3BC RNA was found to be also dependent on a conserved RNA structure that flanks the box B/C motif. Part of the small subunit (SSU) processome, composed of more than 70 proteins and the RNA chaperone small nucleolar RNA (snoRNA) U3.</text>
</comment>
<keyword evidence="11" id="KW-0007">Acetylation</keyword>
<keyword evidence="3" id="KW-0488">Methylation</keyword>
<dbReference type="SUPFAM" id="SSF50978">
    <property type="entry name" value="WD40 repeat-like"/>
    <property type="match status" value="1"/>
</dbReference>
<keyword evidence="4" id="KW-1017">Isopeptide bond</keyword>
<name>A0A8X6TK72_NEPPI</name>
<evidence type="ECO:0000256" key="9">
    <source>
        <dbReference type="ARBA" id="ARBA00022843"/>
    </source>
</evidence>
<evidence type="ECO:0000256" key="15">
    <source>
        <dbReference type="ARBA" id="ARBA00065513"/>
    </source>
</evidence>
<dbReference type="Proteomes" id="UP000887013">
    <property type="component" value="Unassembled WGS sequence"/>
</dbReference>
<dbReference type="FunFam" id="2.130.10.10:FF:000143">
    <property type="entry name" value="U3 small nucleolar RNA-interacting protein 2 isoform X2"/>
    <property type="match status" value="1"/>
</dbReference>
<evidence type="ECO:0000256" key="13">
    <source>
        <dbReference type="ARBA" id="ARBA00023274"/>
    </source>
</evidence>
<dbReference type="SMART" id="SM00320">
    <property type="entry name" value="WD40"/>
    <property type="match status" value="6"/>
</dbReference>
<evidence type="ECO:0000256" key="4">
    <source>
        <dbReference type="ARBA" id="ARBA00022499"/>
    </source>
</evidence>
<keyword evidence="13" id="KW-0687">Ribonucleoprotein</keyword>
<comment type="subcellular location">
    <subcellularLocation>
        <location evidence="1">Nucleus</location>
        <location evidence="1">Nucleolus</location>
    </subcellularLocation>
</comment>
<dbReference type="PANTHER" id="PTHR19865">
    <property type="entry name" value="U3 SMALL NUCLEOLAR RNA INTERACTING PROTEIN 2"/>
    <property type="match status" value="1"/>
</dbReference>
<dbReference type="InterPro" id="IPR001680">
    <property type="entry name" value="WD40_rpt"/>
</dbReference>
<dbReference type="AlphaFoldDB" id="A0A8X6TK72"/>
<dbReference type="Gene3D" id="2.130.10.10">
    <property type="entry name" value="YVTN repeat-like/Quinoprotein amine dehydrogenase"/>
    <property type="match status" value="1"/>
</dbReference>
<dbReference type="InterPro" id="IPR015943">
    <property type="entry name" value="WD40/YVTN_repeat-like_dom_sf"/>
</dbReference>
<dbReference type="InterPro" id="IPR039241">
    <property type="entry name" value="Rrp9-like"/>
</dbReference>
<keyword evidence="5" id="KW-0698">rRNA processing</keyword>
<dbReference type="PROSITE" id="PS50294">
    <property type="entry name" value="WD_REPEATS_REGION"/>
    <property type="match status" value="3"/>
</dbReference>
<evidence type="ECO:0000256" key="8">
    <source>
        <dbReference type="ARBA" id="ARBA00022737"/>
    </source>
</evidence>
<comment type="similarity">
    <text evidence="2">Belongs to the WD repeat RRP9 family.</text>
</comment>
<dbReference type="GO" id="GO:0032040">
    <property type="term" value="C:small-subunit processome"/>
    <property type="evidence" value="ECO:0007669"/>
    <property type="project" value="TreeGrafter"/>
</dbReference>
<comment type="function">
    <text evidence="14">Component of a nucleolar small nuclear ribonucleoprotein particle (snoRNP) thought to participate in the processing and modification of pre-ribosomal RNA (pre-rRNA). Part of the small subunit (SSU) processome, first precursor of the small eukaryotic ribosomal subunit. During the assembly of the SSU processome in the nucleolus, many ribosome biogenesis factors, an RNA chaperone and ribosomal proteins associate with the nascent pre-rRNA and work in concert to generate RNA folding, modifications, rearrangements and cleavage as well as targeted degradation of pre-ribosomal RNA by the RNA exosome.</text>
</comment>
<protein>
    <recommendedName>
        <fullName evidence="16">U3 small nucleolar RNA-interacting protein 2</fullName>
    </recommendedName>
    <alternativeName>
        <fullName evidence="18">RRP9 homolog</fullName>
    </alternativeName>
    <alternativeName>
        <fullName evidence="17">U3 small nucleolar ribonucleoprotein-associated 55 kDa protein</fullName>
    </alternativeName>
</protein>
<keyword evidence="7 19" id="KW-0853">WD repeat</keyword>
<evidence type="ECO:0000256" key="14">
    <source>
        <dbReference type="ARBA" id="ARBA00055322"/>
    </source>
</evidence>
<evidence type="ECO:0000256" key="2">
    <source>
        <dbReference type="ARBA" id="ARBA00006777"/>
    </source>
</evidence>
<evidence type="ECO:0000256" key="3">
    <source>
        <dbReference type="ARBA" id="ARBA00022481"/>
    </source>
</evidence>
<feature type="repeat" description="WD" evidence="19">
    <location>
        <begin position="187"/>
        <end position="228"/>
    </location>
</feature>
<dbReference type="EMBL" id="BMAW01060613">
    <property type="protein sequence ID" value="GFT26933.1"/>
    <property type="molecule type" value="Genomic_DNA"/>
</dbReference>
<keyword evidence="9" id="KW-0832">Ubl conjugation</keyword>
<gene>
    <name evidence="21" type="primary">Rrp9</name>
    <name evidence="21" type="ORF">NPIL_649031</name>
</gene>
<dbReference type="InterPro" id="IPR020472">
    <property type="entry name" value="WD40_PAC1"/>
</dbReference>
<evidence type="ECO:0000256" key="17">
    <source>
        <dbReference type="ARBA" id="ARBA00076054"/>
    </source>
</evidence>
<evidence type="ECO:0000256" key="12">
    <source>
        <dbReference type="ARBA" id="ARBA00023242"/>
    </source>
</evidence>
<evidence type="ECO:0000256" key="5">
    <source>
        <dbReference type="ARBA" id="ARBA00022552"/>
    </source>
</evidence>
<evidence type="ECO:0000256" key="16">
    <source>
        <dbReference type="ARBA" id="ARBA00074377"/>
    </source>
</evidence>
<comment type="caution">
    <text evidence="21">The sequence shown here is derived from an EMBL/GenBank/DDBJ whole genome shotgun (WGS) entry which is preliminary data.</text>
</comment>
<keyword evidence="10" id="KW-0694">RNA-binding</keyword>
<keyword evidence="6" id="KW-0597">Phosphoprotein</keyword>
<keyword evidence="8" id="KW-0677">Repeat</keyword>
<feature type="repeat" description="WD" evidence="19">
    <location>
        <begin position="271"/>
        <end position="312"/>
    </location>
</feature>
<feature type="repeat" description="WD" evidence="19">
    <location>
        <begin position="229"/>
        <end position="270"/>
    </location>
</feature>
<feature type="repeat" description="WD" evidence="19">
    <location>
        <begin position="134"/>
        <end position="175"/>
    </location>
</feature>
<feature type="region of interest" description="Disordered" evidence="20">
    <location>
        <begin position="1"/>
        <end position="71"/>
    </location>
</feature>
<keyword evidence="22" id="KW-1185">Reference proteome</keyword>
<dbReference type="PROSITE" id="PS50082">
    <property type="entry name" value="WD_REPEATS_2"/>
    <property type="match status" value="5"/>
</dbReference>
<evidence type="ECO:0000256" key="6">
    <source>
        <dbReference type="ARBA" id="ARBA00022553"/>
    </source>
</evidence>
<evidence type="ECO:0000256" key="7">
    <source>
        <dbReference type="ARBA" id="ARBA00022574"/>
    </source>
</evidence>
<dbReference type="Pfam" id="PF00400">
    <property type="entry name" value="WD40"/>
    <property type="match status" value="6"/>
</dbReference>
<dbReference type="GO" id="GO:0006364">
    <property type="term" value="P:rRNA processing"/>
    <property type="evidence" value="ECO:0007669"/>
    <property type="project" value="UniProtKB-KW"/>
</dbReference>
<evidence type="ECO:0000256" key="20">
    <source>
        <dbReference type="SAM" id="MobiDB-lite"/>
    </source>
</evidence>
<sequence>MPQSNFFIRKSKGKSDSVKRKKPEPERTSKKKIRKNDEKSEEIISSDEESIGNDTGYAEEQSSEEETEQEKKLRLAKKYLAQLDEEEREKNDLDDTKEAISRRLKEEALEEAGRLQKKIAHEYENVVPVTEAVFKDHKLSITALAISSSEEFFFSASKDCSIIKWSIEEKRKLKVIKGGRKGEENTHCGHTDHILALALSHDDKFLASGCRNRIIHIWNPETLEHIKTFKGHKAAITGLVFQRNSHQLISASEDRTLKLWSLDEMGYIETLFGHQDAVTGIDCFAGETAITCGGRDNSVRIWKILEESQLLFQGHNVSIDCICVSSFRCFVSGGDDGSLSLWGTQKKKPLFKLREAHGTDEESETPNWIISLTAMQNTDLIASGSKDGFVRLWRRDDDSRRLIPITKIPVNGVVNSLKFSTSGKYLLVGIGKEHRFGRWWKLKEAKNSILLLSWKKEN</sequence>